<dbReference type="RefSeq" id="WP_097944159.1">
    <property type="nucleotide sequence ID" value="NZ_BLKS01000001.1"/>
</dbReference>
<feature type="transmembrane region" description="Helical" evidence="1">
    <location>
        <begin position="58"/>
        <end position="76"/>
    </location>
</feature>
<comment type="caution">
    <text evidence="3">The sequence shown here is derived from an EMBL/GenBank/DDBJ whole genome shotgun (WGS) entry which is preliminary data.</text>
</comment>
<evidence type="ECO:0000313" key="3">
    <source>
        <dbReference type="EMBL" id="PEG33697.1"/>
    </source>
</evidence>
<accession>A0A2A7MQA5</accession>
<reference evidence="2 5" key="2">
    <citation type="journal article" date="2019" name="Emerg. Microbes Infect.">
        <title>Comprehensive subspecies identification of 175 nontuberculous mycobacteria species based on 7547 genomic profiles.</title>
        <authorList>
            <person name="Matsumoto Y."/>
            <person name="Kinjo T."/>
            <person name="Motooka D."/>
            <person name="Nabeya D."/>
            <person name="Jung N."/>
            <person name="Uechi K."/>
            <person name="Horii T."/>
            <person name="Iida T."/>
            <person name="Fujita J."/>
            <person name="Nakamura S."/>
        </authorList>
    </citation>
    <scope>NUCLEOTIDE SEQUENCE [LARGE SCALE GENOMIC DNA]</scope>
    <source>
        <strain evidence="2 5">JCM 6377</strain>
    </source>
</reference>
<protein>
    <recommendedName>
        <fullName evidence="6">MFS transporter</fullName>
    </recommendedName>
</protein>
<reference evidence="3 4" key="1">
    <citation type="submission" date="2017-10" db="EMBL/GenBank/DDBJ databases">
        <title>The new phylogeny of genus Mycobacterium.</title>
        <authorList>
            <person name="Tortoli E."/>
            <person name="Trovato A."/>
            <person name="Cirillo D.M."/>
        </authorList>
    </citation>
    <scope>NUCLEOTIDE SEQUENCE [LARGE SCALE GENOMIC DNA]</scope>
    <source>
        <strain evidence="3 4">CCUG37673</strain>
    </source>
</reference>
<evidence type="ECO:0008006" key="6">
    <source>
        <dbReference type="Google" id="ProtNLM"/>
    </source>
</evidence>
<evidence type="ECO:0000313" key="4">
    <source>
        <dbReference type="Proteomes" id="UP000220914"/>
    </source>
</evidence>
<gene>
    <name evidence="3" type="ORF">CQY20_29370</name>
    <name evidence="2" type="ORF">MAGR_27580</name>
</gene>
<evidence type="ECO:0000313" key="5">
    <source>
        <dbReference type="Proteomes" id="UP000465302"/>
    </source>
</evidence>
<dbReference type="Proteomes" id="UP000465302">
    <property type="component" value="Unassembled WGS sequence"/>
</dbReference>
<dbReference type="EMBL" id="PDCP01000097">
    <property type="protein sequence ID" value="PEG33697.1"/>
    <property type="molecule type" value="Genomic_DNA"/>
</dbReference>
<sequence length="86" mass="8876">MSVEAAAATRVSPVRVAVASFIGTTVEFYDFLIYGTAAAFAPTIAAALYNATHTSDAIVGYLVAVSIISAISVSLLPGRWRAPVAD</sequence>
<dbReference type="AlphaFoldDB" id="A0A2A7MQA5"/>
<evidence type="ECO:0000313" key="2">
    <source>
        <dbReference type="EMBL" id="GFG51317.1"/>
    </source>
</evidence>
<evidence type="ECO:0000256" key="1">
    <source>
        <dbReference type="SAM" id="Phobius"/>
    </source>
</evidence>
<name>A0A2A7MQA5_MYCAG</name>
<dbReference type="Proteomes" id="UP000220914">
    <property type="component" value="Unassembled WGS sequence"/>
</dbReference>
<reference evidence="2" key="3">
    <citation type="submission" date="2020-02" db="EMBL/GenBank/DDBJ databases">
        <authorList>
            <person name="Matsumoto Y."/>
            <person name="Motooka D."/>
            <person name="Nakamura S."/>
        </authorList>
    </citation>
    <scope>NUCLEOTIDE SEQUENCE</scope>
    <source>
        <strain evidence="2">JCM 6377</strain>
    </source>
</reference>
<keyword evidence="1" id="KW-1133">Transmembrane helix</keyword>
<keyword evidence="1" id="KW-0812">Transmembrane</keyword>
<dbReference type="EMBL" id="BLKS01000001">
    <property type="protein sequence ID" value="GFG51317.1"/>
    <property type="molecule type" value="Genomic_DNA"/>
</dbReference>
<proteinExistence type="predicted"/>
<keyword evidence="4" id="KW-1185">Reference proteome</keyword>
<feature type="transmembrane region" description="Helical" evidence="1">
    <location>
        <begin position="31"/>
        <end position="51"/>
    </location>
</feature>
<keyword evidence="1" id="KW-0472">Membrane</keyword>
<organism evidence="3 4">
    <name type="scientific">Mycolicibacterium agri</name>
    <name type="common">Mycobacterium agri</name>
    <dbReference type="NCBI Taxonomy" id="36811"/>
    <lineage>
        <taxon>Bacteria</taxon>
        <taxon>Bacillati</taxon>
        <taxon>Actinomycetota</taxon>
        <taxon>Actinomycetes</taxon>
        <taxon>Mycobacteriales</taxon>
        <taxon>Mycobacteriaceae</taxon>
        <taxon>Mycolicibacterium</taxon>
    </lineage>
</organism>